<organism evidence="1">
    <name type="scientific">marine sediment metagenome</name>
    <dbReference type="NCBI Taxonomy" id="412755"/>
    <lineage>
        <taxon>unclassified sequences</taxon>
        <taxon>metagenomes</taxon>
        <taxon>ecological metagenomes</taxon>
    </lineage>
</organism>
<protein>
    <submittedName>
        <fullName evidence="1">Uncharacterized protein</fullName>
    </submittedName>
</protein>
<dbReference type="InterPro" id="IPR013783">
    <property type="entry name" value="Ig-like_fold"/>
</dbReference>
<sequence length="503" mass="56694">NKWKLRFNRGHFYQGYDQYGNAWPEKFRTINFGTAASPWVSPNRGMAGMDEALAFKLFNTVGVAAPNIAPFQFRVIDNAVEAHPSNQYEGDLWGLYLAFENPSGPFLDAHDLPDGNLYRFGPIELENQGPGLPSSTTFVTNFVTAYNQPHTVSWWRDNVDVEGYYSYRSIVETVNHSDLVEMHNMLLFYNPETGKWSQLPWDVDLLYEEYDRWGPNGVQQTIPLEPFRRMLARQELNIEFQARARELQDLLLNQDQGWQMIEEYARYVEPFADVDRDMWNYNPRTVGAHIGAFYKEVRNYDNNASGVSRTISPASFEGMINWVKEFTTLGGFGGNQLEVLYADAAIPDTPTINYLGGVGYPIDDLTFQTSSFSDPQGNGSFGAMEWRVGEISDPAAPSYDAAVPTIYEINAIWESGELAGFGDQMTVPADSIEVGHAYRARVRMKDDSGRWSHWSEPIQLIAGEAIGPAADGLRITEIMYHPAGPTADELAVDATFTADDFEF</sequence>
<feature type="non-terminal residue" evidence="1">
    <location>
        <position position="1"/>
    </location>
</feature>
<gene>
    <name evidence="1" type="ORF">LCGC14_2486880</name>
</gene>
<dbReference type="AlphaFoldDB" id="A0A0F9DHU9"/>
<evidence type="ECO:0000313" key="1">
    <source>
        <dbReference type="EMBL" id="KKL17306.1"/>
    </source>
</evidence>
<dbReference type="Gene3D" id="2.60.40.10">
    <property type="entry name" value="Immunoglobulins"/>
    <property type="match status" value="1"/>
</dbReference>
<dbReference type="InterPro" id="IPR014867">
    <property type="entry name" value="Spore_coat_CotH_CotH2/3/7"/>
</dbReference>
<reference evidence="1" key="1">
    <citation type="journal article" date="2015" name="Nature">
        <title>Complex archaea that bridge the gap between prokaryotes and eukaryotes.</title>
        <authorList>
            <person name="Spang A."/>
            <person name="Saw J.H."/>
            <person name="Jorgensen S.L."/>
            <person name="Zaremba-Niedzwiedzka K."/>
            <person name="Martijn J."/>
            <person name="Lind A.E."/>
            <person name="van Eijk R."/>
            <person name="Schleper C."/>
            <person name="Guy L."/>
            <person name="Ettema T.J."/>
        </authorList>
    </citation>
    <scope>NUCLEOTIDE SEQUENCE</scope>
</reference>
<dbReference type="Pfam" id="PF08757">
    <property type="entry name" value="CotH"/>
    <property type="match status" value="1"/>
</dbReference>
<dbReference type="EMBL" id="LAZR01039311">
    <property type="protein sequence ID" value="KKL17306.1"/>
    <property type="molecule type" value="Genomic_DNA"/>
</dbReference>
<accession>A0A0F9DHU9</accession>
<proteinExistence type="predicted"/>
<feature type="non-terminal residue" evidence="1">
    <location>
        <position position="503"/>
    </location>
</feature>
<name>A0A0F9DHU9_9ZZZZ</name>
<comment type="caution">
    <text evidence="1">The sequence shown here is derived from an EMBL/GenBank/DDBJ whole genome shotgun (WGS) entry which is preliminary data.</text>
</comment>